<dbReference type="Pfam" id="PF02137">
    <property type="entry name" value="A_deamin"/>
    <property type="match status" value="1"/>
</dbReference>
<dbReference type="GO" id="GO:0003725">
    <property type="term" value="F:double-stranded RNA binding"/>
    <property type="evidence" value="ECO:0007669"/>
    <property type="project" value="TreeGrafter"/>
</dbReference>
<dbReference type="GO" id="GO:0003726">
    <property type="term" value="F:double-stranded RNA adenosine deaminase activity"/>
    <property type="evidence" value="ECO:0007669"/>
    <property type="project" value="TreeGrafter"/>
</dbReference>
<accession>A0AAE0XSN5</accession>
<evidence type="ECO:0000259" key="4">
    <source>
        <dbReference type="PROSITE" id="PS50141"/>
    </source>
</evidence>
<dbReference type="Proteomes" id="UP001283361">
    <property type="component" value="Unassembled WGS sequence"/>
</dbReference>
<protein>
    <recommendedName>
        <fullName evidence="7">DRBM domain-containing protein</fullName>
    </recommendedName>
</protein>
<gene>
    <name evidence="5" type="ORF">RRG08_050498</name>
</gene>
<dbReference type="GO" id="GO:0005737">
    <property type="term" value="C:cytoplasm"/>
    <property type="evidence" value="ECO:0007669"/>
    <property type="project" value="TreeGrafter"/>
</dbReference>
<dbReference type="PANTHER" id="PTHR10910">
    <property type="entry name" value="EUKARYOTE SPECIFIC DSRNA BINDING PROTEIN"/>
    <property type="match status" value="1"/>
</dbReference>
<dbReference type="GO" id="GO:0006396">
    <property type="term" value="P:RNA processing"/>
    <property type="evidence" value="ECO:0007669"/>
    <property type="project" value="InterPro"/>
</dbReference>
<dbReference type="InterPro" id="IPR002466">
    <property type="entry name" value="A_deamin"/>
</dbReference>
<keyword evidence="6" id="KW-1185">Reference proteome</keyword>
<feature type="region of interest" description="Disordered" evidence="2">
    <location>
        <begin position="1"/>
        <end position="25"/>
    </location>
</feature>
<dbReference type="EMBL" id="JAWDGP010007710">
    <property type="protein sequence ID" value="KAK3707683.1"/>
    <property type="molecule type" value="Genomic_DNA"/>
</dbReference>
<dbReference type="InterPro" id="IPR014720">
    <property type="entry name" value="dsRBD_dom"/>
</dbReference>
<dbReference type="Pfam" id="PF00035">
    <property type="entry name" value="dsrm"/>
    <property type="match status" value="1"/>
</dbReference>
<dbReference type="GO" id="GO:0005730">
    <property type="term" value="C:nucleolus"/>
    <property type="evidence" value="ECO:0007669"/>
    <property type="project" value="TreeGrafter"/>
</dbReference>
<dbReference type="SMART" id="SM00358">
    <property type="entry name" value="DSRM"/>
    <property type="match status" value="1"/>
</dbReference>
<evidence type="ECO:0000313" key="5">
    <source>
        <dbReference type="EMBL" id="KAK3707683.1"/>
    </source>
</evidence>
<keyword evidence="1" id="KW-0694">RNA-binding</keyword>
<evidence type="ECO:0000313" key="6">
    <source>
        <dbReference type="Proteomes" id="UP001283361"/>
    </source>
</evidence>
<dbReference type="SMART" id="SM00552">
    <property type="entry name" value="ADEAMc"/>
    <property type="match status" value="1"/>
</dbReference>
<feature type="domain" description="A to I editase" evidence="4">
    <location>
        <begin position="277"/>
        <end position="610"/>
    </location>
</feature>
<evidence type="ECO:0000256" key="1">
    <source>
        <dbReference type="PROSITE-ProRule" id="PRU00266"/>
    </source>
</evidence>
<dbReference type="AlphaFoldDB" id="A0AAE0XSN5"/>
<feature type="domain" description="DRBM" evidence="3">
    <location>
        <begin position="43"/>
        <end position="115"/>
    </location>
</feature>
<dbReference type="PANTHER" id="PTHR10910:SF145">
    <property type="entry name" value="DOUBLE-STRANDED RNA-SPECIFIC ADENOSINE DEAMINASE-LIKE"/>
    <property type="match status" value="1"/>
</dbReference>
<evidence type="ECO:0008006" key="7">
    <source>
        <dbReference type="Google" id="ProtNLM"/>
    </source>
</evidence>
<dbReference type="PROSITE" id="PS50141">
    <property type="entry name" value="A_DEAMIN_EDITASE"/>
    <property type="match status" value="1"/>
</dbReference>
<dbReference type="SUPFAM" id="SSF54768">
    <property type="entry name" value="dsRNA-binding domain-like"/>
    <property type="match status" value="1"/>
</dbReference>
<dbReference type="PROSITE" id="PS50137">
    <property type="entry name" value="DS_RBD"/>
    <property type="match status" value="1"/>
</dbReference>
<dbReference type="Gene3D" id="3.30.160.20">
    <property type="match status" value="1"/>
</dbReference>
<evidence type="ECO:0000259" key="3">
    <source>
        <dbReference type="PROSITE" id="PS50137"/>
    </source>
</evidence>
<dbReference type="GO" id="GO:0008251">
    <property type="term" value="F:tRNA-specific adenosine deaminase activity"/>
    <property type="evidence" value="ECO:0007669"/>
    <property type="project" value="TreeGrafter"/>
</dbReference>
<name>A0AAE0XSN5_9GAST</name>
<proteinExistence type="predicted"/>
<reference evidence="5" key="1">
    <citation type="journal article" date="2023" name="G3 (Bethesda)">
        <title>A reference genome for the long-term kleptoplast-retaining sea slug Elysia crispata morphotype clarki.</title>
        <authorList>
            <person name="Eastman K.E."/>
            <person name="Pendleton A.L."/>
            <person name="Shaikh M.A."/>
            <person name="Suttiyut T."/>
            <person name="Ogas R."/>
            <person name="Tomko P."/>
            <person name="Gavelis G."/>
            <person name="Widhalm J.R."/>
            <person name="Wisecaver J.H."/>
        </authorList>
    </citation>
    <scope>NUCLEOTIDE SEQUENCE</scope>
    <source>
        <strain evidence="5">ECLA1</strain>
    </source>
</reference>
<evidence type="ECO:0000256" key="2">
    <source>
        <dbReference type="SAM" id="MobiDB-lite"/>
    </source>
</evidence>
<dbReference type="GO" id="GO:0006382">
    <property type="term" value="P:adenosine to inosine editing"/>
    <property type="evidence" value="ECO:0007669"/>
    <property type="project" value="TreeGrafter"/>
</dbReference>
<comment type="caution">
    <text evidence="5">The sequence shown here is derived from an EMBL/GenBank/DDBJ whole genome shotgun (WGS) entry which is preliminary data.</text>
</comment>
<organism evidence="5 6">
    <name type="scientific">Elysia crispata</name>
    <name type="common">lettuce slug</name>
    <dbReference type="NCBI Taxonomy" id="231223"/>
    <lineage>
        <taxon>Eukaryota</taxon>
        <taxon>Metazoa</taxon>
        <taxon>Spiralia</taxon>
        <taxon>Lophotrochozoa</taxon>
        <taxon>Mollusca</taxon>
        <taxon>Gastropoda</taxon>
        <taxon>Heterobranchia</taxon>
        <taxon>Euthyneura</taxon>
        <taxon>Panpulmonata</taxon>
        <taxon>Sacoglossa</taxon>
        <taxon>Placobranchoidea</taxon>
        <taxon>Plakobranchidae</taxon>
        <taxon>Elysia</taxon>
    </lineage>
</organism>
<sequence length="610" mass="68664">MLPSQRFIPGLNSRPDDLEMPPKPPEKTDFDYLIEDFTSKKKNPAMCLHEYCQKQKLSLKFKEDEVQFRPGQPQTFGNYGCSAIIEDKQYPQGVASNKKKAKIEASRLCIRVLAGWDDFVPVDILPDIDDNRYVEVRDLLDICAEKNILYEKMMNKDQSGVHTCTIHLTNQDPIKYSSADREEAVIRAHAEAIKILQGYASTNESLDTFVDNNAVAEPPRVPDPAAAQLREQEAYAALDRTLQTLPPEIASYDHNIAAIFLSNKNLQEFKGIGKIVAFGTGNSTIEEKYLTQDGRCVVDSTAATMARRSFKRFIGSEMVNCLSGANSIFEKSFIIPGRLKLKVGFEFHLFLSHPPEGDYKQPEPSSFSPEELADIARGAHFPTFTNDSHGIFMCHDNQGEIKPSAVIQDDMKASRSVWVMSPSDKLLSWNILGLQGAVYSHFIEPIYLKEICLGYNKNNDHGHLCRAVCCRVYPELETSFPPPYRINHPALSFSPTPEVRELCHPGTDRSPYSTNWSVHDSKTELTDCHTGRSNIASPFQVSANLVSRQCKAGLHLKWFRDISKLSPLVPGDKSPAEIKVMAQDYQTVKAEFFQHCLENSIGKWVHIPQE</sequence>